<accession>X6NGI8</accession>
<sequence length="371" mass="42172">MFTCLFTSERRRKCDHITTNKKNKNLRYLITGAEGFIGSWIIKCLLDDHVTDPKNIIATDAKLDDHIASQVLIGDEMEKKRLQSIVRKTLDVCDIKQCEDILATYNPHVVIHLAALQIPTCRSNPILGAQVNVLGTLNLFECVRKYNEKHKSDNKQKIFGIVYASSAGVCGPKADYKDGCAKDDDVHRPLTHYGYFKLCNEGNAKVYYLDHGISSIGLRPLTVYGVGREVGLYMYATVLQNVPFQIRYRGTTLFHYVKDIAKLFVECAHLLEHKHGAFTCNISGNTMSVEDFLQLLFEKLPESKKWISIHKNANELPLPDRMEQHNLLQLFDQDSSKIPKVTSISEGMDEMISMYKKLKSLNLLDAKDLEQ</sequence>
<reference evidence="3 4" key="1">
    <citation type="journal article" date="2013" name="Curr. Biol.">
        <title>The Genome of the Foraminiferan Reticulomyxa filosa.</title>
        <authorList>
            <person name="Glockner G."/>
            <person name="Hulsmann N."/>
            <person name="Schleicher M."/>
            <person name="Noegel A.A."/>
            <person name="Eichinger L."/>
            <person name="Gallinger C."/>
            <person name="Pawlowski J."/>
            <person name="Sierra R."/>
            <person name="Euteneuer U."/>
            <person name="Pillet L."/>
            <person name="Moustafa A."/>
            <person name="Platzer M."/>
            <person name="Groth M."/>
            <person name="Szafranski K."/>
            <person name="Schliwa M."/>
        </authorList>
    </citation>
    <scope>NUCLEOTIDE SEQUENCE [LARGE SCALE GENOMIC DNA]</scope>
</reference>
<comment type="similarity">
    <text evidence="1">Belongs to the NAD(P)-dependent epimerase/dehydratase family.</text>
</comment>
<keyword evidence="4" id="KW-1185">Reference proteome</keyword>
<dbReference type="CDD" id="cd08946">
    <property type="entry name" value="SDR_e"/>
    <property type="match status" value="1"/>
</dbReference>
<dbReference type="OrthoDB" id="16464at2759"/>
<organism evidence="3 4">
    <name type="scientific">Reticulomyxa filosa</name>
    <dbReference type="NCBI Taxonomy" id="46433"/>
    <lineage>
        <taxon>Eukaryota</taxon>
        <taxon>Sar</taxon>
        <taxon>Rhizaria</taxon>
        <taxon>Retaria</taxon>
        <taxon>Foraminifera</taxon>
        <taxon>Monothalamids</taxon>
        <taxon>Reticulomyxidae</taxon>
        <taxon>Reticulomyxa</taxon>
    </lineage>
</organism>
<proteinExistence type="inferred from homology"/>
<evidence type="ECO:0000259" key="2">
    <source>
        <dbReference type="Pfam" id="PF01370"/>
    </source>
</evidence>
<evidence type="ECO:0000313" key="3">
    <source>
        <dbReference type="EMBL" id="ETO25415.1"/>
    </source>
</evidence>
<evidence type="ECO:0000313" key="4">
    <source>
        <dbReference type="Proteomes" id="UP000023152"/>
    </source>
</evidence>
<dbReference type="InterPro" id="IPR001509">
    <property type="entry name" value="Epimerase_deHydtase"/>
</dbReference>
<dbReference type="Gene3D" id="3.40.50.720">
    <property type="entry name" value="NAD(P)-binding Rossmann-like Domain"/>
    <property type="match status" value="1"/>
</dbReference>
<protein>
    <recommendedName>
        <fullName evidence="2">NAD-dependent epimerase/dehydratase domain-containing protein</fullName>
    </recommendedName>
</protein>
<name>X6NGI8_RETFI</name>
<dbReference type="Proteomes" id="UP000023152">
    <property type="component" value="Unassembled WGS sequence"/>
</dbReference>
<dbReference type="OMA" id="GLQIPTC"/>
<dbReference type="SUPFAM" id="SSF51735">
    <property type="entry name" value="NAD(P)-binding Rossmann-fold domains"/>
    <property type="match status" value="1"/>
</dbReference>
<comment type="caution">
    <text evidence="3">The sequence shown here is derived from an EMBL/GenBank/DDBJ whole genome shotgun (WGS) entry which is preliminary data.</text>
</comment>
<dbReference type="Pfam" id="PF01370">
    <property type="entry name" value="Epimerase"/>
    <property type="match status" value="1"/>
</dbReference>
<gene>
    <name evidence="3" type="ORF">RFI_11726</name>
</gene>
<dbReference type="InterPro" id="IPR036291">
    <property type="entry name" value="NAD(P)-bd_dom_sf"/>
</dbReference>
<dbReference type="PANTHER" id="PTHR43000">
    <property type="entry name" value="DTDP-D-GLUCOSE 4,6-DEHYDRATASE-RELATED"/>
    <property type="match status" value="1"/>
</dbReference>
<dbReference type="EMBL" id="ASPP01008560">
    <property type="protein sequence ID" value="ETO25415.1"/>
    <property type="molecule type" value="Genomic_DNA"/>
</dbReference>
<dbReference type="AlphaFoldDB" id="X6NGI8"/>
<feature type="domain" description="NAD-dependent epimerase/dehydratase" evidence="2">
    <location>
        <begin position="29"/>
        <end position="265"/>
    </location>
</feature>
<evidence type="ECO:0000256" key="1">
    <source>
        <dbReference type="ARBA" id="ARBA00007637"/>
    </source>
</evidence>